<name>A0A212K423_9BACT</name>
<dbReference type="AlphaFoldDB" id="A0A212K423"/>
<organism evidence="1">
    <name type="scientific">uncultured Desulfovibrio sp</name>
    <dbReference type="NCBI Taxonomy" id="167968"/>
    <lineage>
        <taxon>Bacteria</taxon>
        <taxon>Pseudomonadati</taxon>
        <taxon>Thermodesulfobacteriota</taxon>
        <taxon>Desulfovibrionia</taxon>
        <taxon>Desulfovibrionales</taxon>
        <taxon>Desulfovibrionaceae</taxon>
        <taxon>Desulfovibrio</taxon>
        <taxon>environmental samples</taxon>
    </lineage>
</organism>
<evidence type="ECO:0008006" key="2">
    <source>
        <dbReference type="Google" id="ProtNLM"/>
    </source>
</evidence>
<dbReference type="InterPro" id="IPR011335">
    <property type="entry name" value="Restrct_endonuc-II-like"/>
</dbReference>
<evidence type="ECO:0000313" key="1">
    <source>
        <dbReference type="EMBL" id="SBW06453.1"/>
    </source>
</evidence>
<reference evidence="1" key="1">
    <citation type="submission" date="2016-04" db="EMBL/GenBank/DDBJ databases">
        <authorList>
            <person name="Evans L.H."/>
            <person name="Alamgir A."/>
            <person name="Owens N."/>
            <person name="Weber N.D."/>
            <person name="Virtaneva K."/>
            <person name="Barbian K."/>
            <person name="Babar A."/>
            <person name="Rosenke K."/>
        </authorList>
    </citation>
    <scope>NUCLEOTIDE SEQUENCE</scope>
    <source>
        <strain evidence="1">92-2</strain>
    </source>
</reference>
<proteinExistence type="predicted"/>
<gene>
    <name evidence="1" type="ORF">KM92DES2_12192</name>
</gene>
<dbReference type="SUPFAM" id="SSF52980">
    <property type="entry name" value="Restriction endonuclease-like"/>
    <property type="match status" value="1"/>
</dbReference>
<dbReference type="EMBL" id="FLUP01000001">
    <property type="protein sequence ID" value="SBW06453.1"/>
    <property type="molecule type" value="Genomic_DNA"/>
</dbReference>
<sequence length="629" mass="72360">MSKERTDKATFRQAIINNTLPQPNSPKFSIDKWEQFLVTHGASDADVKLFHFGEFIYGRLEELRTHCDKIGINGQDKTSAIKIAAGLINIAAVDIEKKKIESIALAAKNNSDPSSAARNAFFQGKLTDDFGDEIDPENVFEAMIASFKYVLSEIYSLSDTNFPANIQSIKSLFMISSIYNFHIEAWKGILFDYFIYDTSGSKINIKFKNETLARQREISLVRRMHDTTTKTAELIPKIHQTTSQIVGFDSKTKKPVVREAQDYETAYIITSITKGSEHYKLFFNERLATAKSATLSDALTVYSKLAGLKMDLSDYYTSLPKPADAKSHCNYAIEIDTNLLIDLLHKITKITKDRLDEIINIFSFSNSSKIDPASKFFIKLEKTIIPIIATMDTNIEFFIPTLLDFKDIELKKKGKIFENYLYEELKKTDVDYDLTLSPGAGTIFQVDSHNEEIDLFFVFGTDLYICEAKNTVYLDDYSKIYNYYRLVQDAALQIKRKENFIKNNLDIFLNKYFPNKEISNIYSIVISNQLEYSGECINDVQIVDSSSFLVYFKYDRPRIIHSGNDIDENILTYLEEQRYFDSKKQAYNNFQKYLKELPQNSIVKQNTKIFEKDYPIFNITTQIAMIDVI</sequence>
<accession>A0A212K423</accession>
<dbReference type="RefSeq" id="WP_227119425.1">
    <property type="nucleotide sequence ID" value="NZ_LT598928.1"/>
</dbReference>
<protein>
    <recommendedName>
        <fullName evidence="2">NERD domain-containing protein</fullName>
    </recommendedName>
</protein>